<feature type="transmembrane region" description="Helical" evidence="6">
    <location>
        <begin position="315"/>
        <end position="336"/>
    </location>
</feature>
<evidence type="ECO:0000256" key="2">
    <source>
        <dbReference type="ARBA" id="ARBA00022771"/>
    </source>
</evidence>
<dbReference type="Proteomes" id="UP001230188">
    <property type="component" value="Unassembled WGS sequence"/>
</dbReference>
<feature type="compositionally biased region" description="Acidic residues" evidence="5">
    <location>
        <begin position="431"/>
        <end position="444"/>
    </location>
</feature>
<keyword evidence="2 4" id="KW-0863">Zinc-finger</keyword>
<keyword evidence="6" id="KW-1133">Transmembrane helix</keyword>
<evidence type="ECO:0000256" key="5">
    <source>
        <dbReference type="SAM" id="MobiDB-lite"/>
    </source>
</evidence>
<evidence type="ECO:0000313" key="9">
    <source>
        <dbReference type="Proteomes" id="UP001230188"/>
    </source>
</evidence>
<keyword evidence="9" id="KW-1185">Reference proteome</keyword>
<dbReference type="PROSITE" id="PS50089">
    <property type="entry name" value="ZF_RING_2"/>
    <property type="match status" value="1"/>
</dbReference>
<sequence length="570" mass="61952">MPERRGRSFEDAARALEPPSWSCCGVASSLVVPHLCGCGFLVLLLFRLRGEAIAWRVVFSPLWLNDAVSIARRSDEVRRGEAVLRPVAQGIDAVGMFAAKTLVALRLENSLDWRVIVLLFPFWFGTGISSLVRGVSAVKRARRDHSSRSSSSNEEEEEAAPPRRPRRPSQDLLAFLLAVVGHAVCRGFQPALIALKVDGYWKPSSWGVVFAPAWLVLIVVASVAATLCNCAPLLSAGMPLRVRRQAIRLVSLCAVQLVAVAGCAFVFAFLLAKRLDARDTANERVRRRRDDCRDLFANATVACAEQDRGSLEPSVTVILAPLLLMYVAIFIVHPLVVRDSRKFQHVVRVVVVEADDSLDEARAALAAQRANVLDIIGQQTLIGAEDDSVLVEALVMPTRLLQHSGTLYQRAAAAPSLEEKPPDQQQREDRGGEDDATAASDDDSTVDPKLCYVCCVEKRDAVIMECGHGGVCFSCGKNLAARHPRSCPICRQPISAVLKVGQKDRATNIVLSDEGVVVRPASQRRNHLNNNPDTIQDDQDHATIIIEGSDDDDYSEDGDPEAPAAAAAAG</sequence>
<evidence type="ECO:0000313" key="8">
    <source>
        <dbReference type="EMBL" id="KAJ8599228.1"/>
    </source>
</evidence>
<keyword evidence="1" id="KW-0479">Metal-binding</keyword>
<feature type="region of interest" description="Disordered" evidence="5">
    <location>
        <begin position="548"/>
        <end position="570"/>
    </location>
</feature>
<comment type="caution">
    <text evidence="8">The sequence shown here is derived from an EMBL/GenBank/DDBJ whole genome shotgun (WGS) entry which is preliminary data.</text>
</comment>
<feature type="domain" description="RING-type" evidence="7">
    <location>
        <begin position="451"/>
        <end position="491"/>
    </location>
</feature>
<feature type="transmembrane region" description="Helical" evidence="6">
    <location>
        <begin position="21"/>
        <end position="46"/>
    </location>
</feature>
<dbReference type="InterPro" id="IPR001841">
    <property type="entry name" value="Znf_RING"/>
</dbReference>
<name>A0AAD7U919_9STRA</name>
<feature type="compositionally biased region" description="Acidic residues" evidence="5">
    <location>
        <begin position="548"/>
        <end position="560"/>
    </location>
</feature>
<protein>
    <recommendedName>
        <fullName evidence="7">RING-type domain-containing protein</fullName>
    </recommendedName>
</protein>
<dbReference type="GO" id="GO:0016567">
    <property type="term" value="P:protein ubiquitination"/>
    <property type="evidence" value="ECO:0007669"/>
    <property type="project" value="TreeGrafter"/>
</dbReference>
<keyword evidence="6" id="KW-0472">Membrane</keyword>
<dbReference type="Gene3D" id="3.30.40.10">
    <property type="entry name" value="Zinc/RING finger domain, C3HC4 (zinc finger)"/>
    <property type="match status" value="1"/>
</dbReference>
<accession>A0AAD7U919</accession>
<feature type="transmembrane region" description="Helical" evidence="6">
    <location>
        <begin position="172"/>
        <end position="193"/>
    </location>
</feature>
<evidence type="ECO:0000256" key="3">
    <source>
        <dbReference type="ARBA" id="ARBA00022833"/>
    </source>
</evidence>
<evidence type="ECO:0000256" key="4">
    <source>
        <dbReference type="PROSITE-ProRule" id="PRU00175"/>
    </source>
</evidence>
<keyword evidence="6" id="KW-0812">Transmembrane</keyword>
<proteinExistence type="predicted"/>
<evidence type="ECO:0000256" key="1">
    <source>
        <dbReference type="ARBA" id="ARBA00022723"/>
    </source>
</evidence>
<dbReference type="GO" id="GO:0061630">
    <property type="term" value="F:ubiquitin protein ligase activity"/>
    <property type="evidence" value="ECO:0007669"/>
    <property type="project" value="TreeGrafter"/>
</dbReference>
<dbReference type="AlphaFoldDB" id="A0AAD7U919"/>
<dbReference type="InterPro" id="IPR013083">
    <property type="entry name" value="Znf_RING/FYVE/PHD"/>
</dbReference>
<dbReference type="SMART" id="SM00184">
    <property type="entry name" value="RING"/>
    <property type="match status" value="1"/>
</dbReference>
<feature type="transmembrane region" description="Helical" evidence="6">
    <location>
        <begin position="213"/>
        <end position="234"/>
    </location>
</feature>
<dbReference type="Pfam" id="PF13920">
    <property type="entry name" value="zf-C3HC4_3"/>
    <property type="match status" value="1"/>
</dbReference>
<feature type="region of interest" description="Disordered" evidence="5">
    <location>
        <begin position="143"/>
        <end position="167"/>
    </location>
</feature>
<organism evidence="8 9">
    <name type="scientific">Chrysophaeum taylorii</name>
    <dbReference type="NCBI Taxonomy" id="2483200"/>
    <lineage>
        <taxon>Eukaryota</taxon>
        <taxon>Sar</taxon>
        <taxon>Stramenopiles</taxon>
        <taxon>Ochrophyta</taxon>
        <taxon>Pelagophyceae</taxon>
        <taxon>Pelagomonadales</taxon>
        <taxon>Pelagomonadaceae</taxon>
        <taxon>Chrysophaeum</taxon>
    </lineage>
</organism>
<feature type="compositionally biased region" description="Low complexity" evidence="5">
    <location>
        <begin position="561"/>
        <end position="570"/>
    </location>
</feature>
<gene>
    <name evidence="8" type="ORF">CTAYLR_006384</name>
</gene>
<feature type="transmembrane region" description="Helical" evidence="6">
    <location>
        <begin position="246"/>
        <end position="272"/>
    </location>
</feature>
<keyword evidence="3" id="KW-0862">Zinc</keyword>
<dbReference type="SUPFAM" id="SSF57850">
    <property type="entry name" value="RING/U-box"/>
    <property type="match status" value="1"/>
</dbReference>
<evidence type="ECO:0000256" key="6">
    <source>
        <dbReference type="SAM" id="Phobius"/>
    </source>
</evidence>
<evidence type="ECO:0000259" key="7">
    <source>
        <dbReference type="PROSITE" id="PS50089"/>
    </source>
</evidence>
<dbReference type="EMBL" id="JAQMWT010000578">
    <property type="protein sequence ID" value="KAJ8599228.1"/>
    <property type="molecule type" value="Genomic_DNA"/>
</dbReference>
<reference evidence="8" key="1">
    <citation type="submission" date="2023-01" db="EMBL/GenBank/DDBJ databases">
        <title>Metagenome sequencing of chrysophaentin producing Chrysophaeum taylorii.</title>
        <authorList>
            <person name="Davison J."/>
            <person name="Bewley C."/>
        </authorList>
    </citation>
    <scope>NUCLEOTIDE SEQUENCE</scope>
    <source>
        <strain evidence="8">NIES-1699</strain>
    </source>
</reference>
<feature type="transmembrane region" description="Helical" evidence="6">
    <location>
        <begin position="115"/>
        <end position="138"/>
    </location>
</feature>
<dbReference type="PANTHER" id="PTHR46858:SF5">
    <property type="entry name" value="E3 UBIQUITIN-PROTEIN LIGASE APD1-RELATED"/>
    <property type="match status" value="1"/>
</dbReference>
<feature type="region of interest" description="Disordered" evidence="5">
    <location>
        <begin position="413"/>
        <end position="444"/>
    </location>
</feature>
<dbReference type="PANTHER" id="PTHR46858">
    <property type="entry name" value="OS05G0521000 PROTEIN"/>
    <property type="match status" value="1"/>
</dbReference>
<dbReference type="GO" id="GO:0008270">
    <property type="term" value="F:zinc ion binding"/>
    <property type="evidence" value="ECO:0007669"/>
    <property type="project" value="UniProtKB-KW"/>
</dbReference>
<feature type="compositionally biased region" description="Basic and acidic residues" evidence="5">
    <location>
        <begin position="417"/>
        <end position="430"/>
    </location>
</feature>